<dbReference type="Proteomes" id="UP000252884">
    <property type="component" value="Unassembled WGS sequence"/>
</dbReference>
<protein>
    <submittedName>
        <fullName evidence="2">Tripartite-type tricarboxylate transporter receptor subunit TctC</fullName>
    </submittedName>
</protein>
<dbReference type="PANTHER" id="PTHR42928:SF5">
    <property type="entry name" value="BLR1237 PROTEIN"/>
    <property type="match status" value="1"/>
</dbReference>
<evidence type="ECO:0000313" key="3">
    <source>
        <dbReference type="Proteomes" id="UP000252884"/>
    </source>
</evidence>
<organism evidence="2 3">
    <name type="scientific">Pseudorhodoferax soli</name>
    <dbReference type="NCBI Taxonomy" id="545864"/>
    <lineage>
        <taxon>Bacteria</taxon>
        <taxon>Pseudomonadati</taxon>
        <taxon>Pseudomonadota</taxon>
        <taxon>Betaproteobacteria</taxon>
        <taxon>Burkholderiales</taxon>
        <taxon>Comamonadaceae</taxon>
    </lineage>
</organism>
<dbReference type="RefSeq" id="WP_114471703.1">
    <property type="nucleotide sequence ID" value="NZ_QPJK01000012.1"/>
</dbReference>
<dbReference type="Pfam" id="PF03401">
    <property type="entry name" value="TctC"/>
    <property type="match status" value="1"/>
</dbReference>
<dbReference type="CDD" id="cd13578">
    <property type="entry name" value="PBP2_Bug27"/>
    <property type="match status" value="1"/>
</dbReference>
<dbReference type="InterPro" id="IPR042100">
    <property type="entry name" value="Bug_dom1"/>
</dbReference>
<dbReference type="PIRSF" id="PIRSF017082">
    <property type="entry name" value="YflP"/>
    <property type="match status" value="1"/>
</dbReference>
<accession>A0A368XEZ7</accession>
<sequence>MQRRELLAALGGALALSTKGLQAQPSVTRLLVGATPGGGTDIVARALAQELSTRMGRQFIVDNRPGAAGNIAAQAVAKAQPDGATLLLSYTSHVINPSLYDKLPFDTVRDFTPIAGVASLPGILVAHPALPANTLPELIALAKASPGKLNIAIAGLGSSNHLAGEVLKREAGLQITSVPYKGTGPALQEVVAGQIELVISGVASVQQLLKAGKVKALAVTSLQRVAEFPQVPTIAETLPGFDFSSWYGLFGPAGMDAAETQRLAQAVQAALQSPALRERFRHEGLIPMASGQAEFGSFVQSEMARWAKIVSTTGAKAE</sequence>
<comment type="similarity">
    <text evidence="1">Belongs to the UPF0065 (bug) family.</text>
</comment>
<evidence type="ECO:0000313" key="2">
    <source>
        <dbReference type="EMBL" id="RCW65598.1"/>
    </source>
</evidence>
<dbReference type="AlphaFoldDB" id="A0A368XEZ7"/>
<dbReference type="OrthoDB" id="8678477at2"/>
<dbReference type="EMBL" id="QPJK01000012">
    <property type="protein sequence ID" value="RCW65598.1"/>
    <property type="molecule type" value="Genomic_DNA"/>
</dbReference>
<dbReference type="Gene3D" id="3.40.190.150">
    <property type="entry name" value="Bordetella uptake gene, domain 1"/>
    <property type="match status" value="1"/>
</dbReference>
<dbReference type="Gene3D" id="3.40.190.10">
    <property type="entry name" value="Periplasmic binding protein-like II"/>
    <property type="match status" value="1"/>
</dbReference>
<proteinExistence type="inferred from homology"/>
<dbReference type="PANTHER" id="PTHR42928">
    <property type="entry name" value="TRICARBOXYLATE-BINDING PROTEIN"/>
    <property type="match status" value="1"/>
</dbReference>
<keyword evidence="2" id="KW-0675">Receptor</keyword>
<keyword evidence="3" id="KW-1185">Reference proteome</keyword>
<evidence type="ECO:0000256" key="1">
    <source>
        <dbReference type="ARBA" id="ARBA00006987"/>
    </source>
</evidence>
<reference evidence="2 3" key="1">
    <citation type="submission" date="2018-07" db="EMBL/GenBank/DDBJ databases">
        <title>Genomic Encyclopedia of Type Strains, Phase IV (KMG-IV): sequencing the most valuable type-strain genomes for metagenomic binning, comparative biology and taxonomic classification.</title>
        <authorList>
            <person name="Goeker M."/>
        </authorList>
    </citation>
    <scope>NUCLEOTIDE SEQUENCE [LARGE SCALE GENOMIC DNA]</scope>
    <source>
        <strain evidence="2 3">DSM 21634</strain>
    </source>
</reference>
<dbReference type="SUPFAM" id="SSF53850">
    <property type="entry name" value="Periplasmic binding protein-like II"/>
    <property type="match status" value="1"/>
</dbReference>
<comment type="caution">
    <text evidence="2">The sequence shown here is derived from an EMBL/GenBank/DDBJ whole genome shotgun (WGS) entry which is preliminary data.</text>
</comment>
<name>A0A368XEZ7_9BURK</name>
<dbReference type="InterPro" id="IPR005064">
    <property type="entry name" value="BUG"/>
</dbReference>
<gene>
    <name evidence="2" type="ORF">DES41_11249</name>
</gene>